<evidence type="ECO:0000259" key="1">
    <source>
        <dbReference type="Pfam" id="PF01936"/>
    </source>
</evidence>
<dbReference type="EMBL" id="PEYT01000002">
    <property type="protein sequence ID" value="PIS23422.1"/>
    <property type="molecule type" value="Genomic_DNA"/>
</dbReference>
<name>A0A2H0XEV8_UNCKA</name>
<comment type="caution">
    <text evidence="2">The sequence shown here is derived from an EMBL/GenBank/DDBJ whole genome shotgun (WGS) entry which is preliminary data.</text>
</comment>
<dbReference type="Gene3D" id="3.40.50.1010">
    <property type="entry name" value="5'-nuclease"/>
    <property type="match status" value="1"/>
</dbReference>
<dbReference type="InterPro" id="IPR021139">
    <property type="entry name" value="NYN"/>
</dbReference>
<feature type="domain" description="NYN" evidence="1">
    <location>
        <begin position="26"/>
        <end position="111"/>
    </location>
</feature>
<evidence type="ECO:0000313" key="3">
    <source>
        <dbReference type="Proteomes" id="UP000230340"/>
    </source>
</evidence>
<protein>
    <recommendedName>
        <fullName evidence="1">NYN domain-containing protein</fullName>
    </recommendedName>
</protein>
<dbReference type="Proteomes" id="UP000230340">
    <property type="component" value="Unassembled WGS sequence"/>
</dbReference>
<dbReference type="GO" id="GO:0004540">
    <property type="term" value="F:RNA nuclease activity"/>
    <property type="evidence" value="ECO:0007669"/>
    <property type="project" value="InterPro"/>
</dbReference>
<evidence type="ECO:0000313" key="2">
    <source>
        <dbReference type="EMBL" id="PIS23422.1"/>
    </source>
</evidence>
<dbReference type="AlphaFoldDB" id="A0A2H0XEV8"/>
<gene>
    <name evidence="2" type="ORF">COT49_00165</name>
</gene>
<organism evidence="2 3">
    <name type="scientific">candidate division WWE3 bacterium CG08_land_8_20_14_0_20_40_13</name>
    <dbReference type="NCBI Taxonomy" id="1975084"/>
    <lineage>
        <taxon>Bacteria</taxon>
        <taxon>Katanobacteria</taxon>
    </lineage>
</organism>
<proteinExistence type="predicted"/>
<dbReference type="Pfam" id="PF01936">
    <property type="entry name" value="NYN"/>
    <property type="match status" value="1"/>
</dbReference>
<reference evidence="3" key="1">
    <citation type="submission" date="2017-09" db="EMBL/GenBank/DDBJ databases">
        <title>Depth-based differentiation of microbial function through sediment-hosted aquifers and enrichment of novel symbionts in the deep terrestrial subsurface.</title>
        <authorList>
            <person name="Probst A.J."/>
            <person name="Ladd B."/>
            <person name="Jarett J.K."/>
            <person name="Geller-Mcgrath D.E."/>
            <person name="Sieber C.M.K."/>
            <person name="Emerson J.B."/>
            <person name="Anantharaman K."/>
            <person name="Thomas B.C."/>
            <person name="Malmstrom R."/>
            <person name="Stieglmeier M."/>
            <person name="Klingl A."/>
            <person name="Woyke T."/>
            <person name="Ryan C.M."/>
            <person name="Banfield J.F."/>
        </authorList>
    </citation>
    <scope>NUCLEOTIDE SEQUENCE [LARGE SCALE GENOMIC DNA]</scope>
</reference>
<sequence>MLRSSVNIFGTSIRVSKAFLFIGYIAQNEDLYDFLRSFGYILVFKPTIKDSIGKPKGNVDAELVLHSAAIEFSNYNKAIVVSGDGDFCCLYDFLIKRRKLLNIVVPNSKSESTLLTPFKDHKTYLIFEKKKLEWK</sequence>
<accession>A0A2H0XEV8</accession>